<keyword evidence="3" id="KW-1185">Reference proteome</keyword>
<dbReference type="Proteomes" id="UP000317429">
    <property type="component" value="Chromosome"/>
</dbReference>
<dbReference type="InterPro" id="IPR050312">
    <property type="entry name" value="IolE/XylAMocC-like"/>
</dbReference>
<sequence>MAEGYPSSRNRLAVAQQSAYRWTFDEDLHYLAGCGCGAVGVWRRKLADFGLERACELISDSGLAVSSLFWAGGFTGSDGRSLAASVRDAELALHAAAAIGAECVVLYAGGRNNHTLNHAGRLLDAALDRLLPLAEQLGVPLAIEPMHPAAAAEWTFITDLDQALTLVEQRNSPWLRVVLDTYHFPEALDDPAALARITPLLGLVQLGDRCIAPDIDQERCIVGQGCVRNEQLVRALIDAGYPGRFEIELTGSLVEQRDYERILDASCRGVAALIAGAEPSALPTV</sequence>
<keyword evidence="2" id="KW-0413">Isomerase</keyword>
<dbReference type="GO" id="GO:0016853">
    <property type="term" value="F:isomerase activity"/>
    <property type="evidence" value="ECO:0007669"/>
    <property type="project" value="UniProtKB-KW"/>
</dbReference>
<dbReference type="PANTHER" id="PTHR12110:SF52">
    <property type="entry name" value="XYLOSE ISOMERASE"/>
    <property type="match status" value="1"/>
</dbReference>
<dbReference type="InterPro" id="IPR013022">
    <property type="entry name" value="Xyl_isomerase-like_TIM-brl"/>
</dbReference>
<evidence type="ECO:0000313" key="2">
    <source>
        <dbReference type="EMBL" id="QDU88360.1"/>
    </source>
</evidence>
<feature type="domain" description="Xylose isomerase-like TIM barrel" evidence="1">
    <location>
        <begin position="31"/>
        <end position="251"/>
    </location>
</feature>
<organism evidence="2 3">
    <name type="scientific">Pirellulimonas nuda</name>
    <dbReference type="NCBI Taxonomy" id="2528009"/>
    <lineage>
        <taxon>Bacteria</taxon>
        <taxon>Pseudomonadati</taxon>
        <taxon>Planctomycetota</taxon>
        <taxon>Planctomycetia</taxon>
        <taxon>Pirellulales</taxon>
        <taxon>Lacipirellulaceae</taxon>
        <taxon>Pirellulimonas</taxon>
    </lineage>
</organism>
<dbReference type="SUPFAM" id="SSF51658">
    <property type="entry name" value="Xylose isomerase-like"/>
    <property type="match status" value="1"/>
</dbReference>
<protein>
    <submittedName>
        <fullName evidence="2">Xylose isomerase-like TIM barrel</fullName>
    </submittedName>
</protein>
<dbReference type="PANTHER" id="PTHR12110">
    <property type="entry name" value="HYDROXYPYRUVATE ISOMERASE"/>
    <property type="match status" value="1"/>
</dbReference>
<dbReference type="OrthoDB" id="9782626at2"/>
<dbReference type="InterPro" id="IPR036237">
    <property type="entry name" value="Xyl_isomerase-like_sf"/>
</dbReference>
<dbReference type="EMBL" id="CP036291">
    <property type="protein sequence ID" value="QDU88360.1"/>
    <property type="molecule type" value="Genomic_DNA"/>
</dbReference>
<name>A0A518DA54_9BACT</name>
<dbReference type="AlphaFoldDB" id="A0A518DA54"/>
<dbReference type="RefSeq" id="WP_145283198.1">
    <property type="nucleotide sequence ID" value="NZ_CP036291.1"/>
</dbReference>
<reference evidence="2 3" key="1">
    <citation type="submission" date="2019-02" db="EMBL/GenBank/DDBJ databases">
        <title>Deep-cultivation of Planctomycetes and their phenomic and genomic characterization uncovers novel biology.</title>
        <authorList>
            <person name="Wiegand S."/>
            <person name="Jogler M."/>
            <person name="Boedeker C."/>
            <person name="Pinto D."/>
            <person name="Vollmers J."/>
            <person name="Rivas-Marin E."/>
            <person name="Kohn T."/>
            <person name="Peeters S.H."/>
            <person name="Heuer A."/>
            <person name="Rast P."/>
            <person name="Oberbeckmann S."/>
            <person name="Bunk B."/>
            <person name="Jeske O."/>
            <person name="Meyerdierks A."/>
            <person name="Storesund J.E."/>
            <person name="Kallscheuer N."/>
            <person name="Luecker S."/>
            <person name="Lage O.M."/>
            <person name="Pohl T."/>
            <person name="Merkel B.J."/>
            <person name="Hornburger P."/>
            <person name="Mueller R.-W."/>
            <person name="Bruemmer F."/>
            <person name="Labrenz M."/>
            <person name="Spormann A.M."/>
            <person name="Op den Camp H."/>
            <person name="Overmann J."/>
            <person name="Amann R."/>
            <person name="Jetten M.S.M."/>
            <person name="Mascher T."/>
            <person name="Medema M.H."/>
            <person name="Devos D.P."/>
            <person name="Kaster A.-K."/>
            <person name="Ovreas L."/>
            <person name="Rohde M."/>
            <person name="Galperin M.Y."/>
            <person name="Jogler C."/>
        </authorList>
    </citation>
    <scope>NUCLEOTIDE SEQUENCE [LARGE SCALE GENOMIC DNA]</scope>
    <source>
        <strain evidence="2 3">Pla175</strain>
    </source>
</reference>
<proteinExistence type="predicted"/>
<dbReference type="KEGG" id="pnd:Pla175_17350"/>
<dbReference type="Gene3D" id="3.20.20.150">
    <property type="entry name" value="Divalent-metal-dependent TIM barrel enzymes"/>
    <property type="match status" value="1"/>
</dbReference>
<evidence type="ECO:0000259" key="1">
    <source>
        <dbReference type="Pfam" id="PF01261"/>
    </source>
</evidence>
<accession>A0A518DA54</accession>
<gene>
    <name evidence="2" type="ORF">Pla175_17350</name>
</gene>
<dbReference type="Pfam" id="PF01261">
    <property type="entry name" value="AP_endonuc_2"/>
    <property type="match status" value="1"/>
</dbReference>
<evidence type="ECO:0000313" key="3">
    <source>
        <dbReference type="Proteomes" id="UP000317429"/>
    </source>
</evidence>